<name>A0AA42URG3_9PSED</name>
<evidence type="ECO:0000313" key="2">
    <source>
        <dbReference type="EMBL" id="MDH1628918.1"/>
    </source>
</evidence>
<accession>A0AA42URG3</accession>
<proteinExistence type="predicted"/>
<dbReference type="Proteomes" id="UP001160882">
    <property type="component" value="Unassembled WGS sequence"/>
</dbReference>
<gene>
    <name evidence="2" type="ORF">N5I14_01495</name>
</gene>
<sequence length="542" mass="61209">MATDVCTLAGIAFDCFQLDKNAPKFFGFAELLSGLALTLLVWTIADVRYKFRIETAAFKVRNTSIYIVIGLALVVLFTDFWRYSQGWVPRKGPITPEFWQLILGFIFLSVFSVWLIVAFLAPPVFNRRNSGQFLKSMKSRLERGSASELTIIAAELSKSSAHIIDHAFGRAEKGSTKATDNAKELLKTIATPRFCRIFVENAPTLIIDLFRQIKQTNACGREIENLTRNILTAALEKHDSFLYIELQHEELGLKDSPVIQSLCGDLTMISNIKMLLSPYMSRKTPWALEQWRAYFNLVLEAFATYSQGPCTTNPSSLHLAYRNIRSIYTSLNTDLAIHELRPDDDLYQRLQILGELIEKMADLLERHSTPSPLPHTAIAEIILDLMKAASCVRKPRSVARKIQATLVWDAILNSTALRSDAGNVILAIVLDQLLRTIKQCPNLQSVQLLGFCLNVLGFAVPRENDDYGSTWRTFQIDLLRWVKANLAGMLKRYPRMASECFVEGMSFDAQHNRLVIRYPADWGDIPPDYFELDPACQATAVV</sequence>
<evidence type="ECO:0000256" key="1">
    <source>
        <dbReference type="SAM" id="Phobius"/>
    </source>
</evidence>
<organism evidence="2 3">
    <name type="scientific">Pseudomonas mosselii</name>
    <dbReference type="NCBI Taxonomy" id="78327"/>
    <lineage>
        <taxon>Bacteria</taxon>
        <taxon>Pseudomonadati</taxon>
        <taxon>Pseudomonadota</taxon>
        <taxon>Gammaproteobacteria</taxon>
        <taxon>Pseudomonadales</taxon>
        <taxon>Pseudomonadaceae</taxon>
        <taxon>Pseudomonas</taxon>
    </lineage>
</organism>
<comment type="caution">
    <text evidence="2">The sequence shown here is derived from an EMBL/GenBank/DDBJ whole genome shotgun (WGS) entry which is preliminary data.</text>
</comment>
<protein>
    <submittedName>
        <fullName evidence="2">Uncharacterized protein</fullName>
    </submittedName>
</protein>
<dbReference type="AlphaFoldDB" id="A0AA42URG3"/>
<keyword evidence="1" id="KW-0472">Membrane</keyword>
<feature type="transmembrane region" description="Helical" evidence="1">
    <location>
        <begin position="98"/>
        <end position="121"/>
    </location>
</feature>
<feature type="transmembrane region" description="Helical" evidence="1">
    <location>
        <begin position="65"/>
        <end position="83"/>
    </location>
</feature>
<dbReference type="EMBL" id="JAOCGG010000001">
    <property type="protein sequence ID" value="MDH1628918.1"/>
    <property type="molecule type" value="Genomic_DNA"/>
</dbReference>
<keyword evidence="1" id="KW-1133">Transmembrane helix</keyword>
<reference evidence="2" key="1">
    <citation type="submission" date="2022-09" db="EMBL/GenBank/DDBJ databases">
        <title>Intensive care unit water sources are persistently colonized with multi-drug resistant bacteria and are the site of extensive horizontal gene transfer of antibiotic resistance genes.</title>
        <authorList>
            <person name="Diorio-Toth L."/>
        </authorList>
    </citation>
    <scope>NUCLEOTIDE SEQUENCE</scope>
    <source>
        <strain evidence="2">GD03782</strain>
    </source>
</reference>
<dbReference type="RefSeq" id="WP_280080104.1">
    <property type="nucleotide sequence ID" value="NZ_JAOCGG010000001.1"/>
</dbReference>
<feature type="transmembrane region" description="Helical" evidence="1">
    <location>
        <begin position="25"/>
        <end position="45"/>
    </location>
</feature>
<keyword evidence="1" id="KW-0812">Transmembrane</keyword>
<evidence type="ECO:0000313" key="3">
    <source>
        <dbReference type="Proteomes" id="UP001160882"/>
    </source>
</evidence>